<keyword evidence="3" id="KW-1185">Reference proteome</keyword>
<protein>
    <recommendedName>
        <fullName evidence="4">DUF2946 domain-containing protein</fullName>
    </recommendedName>
</protein>
<dbReference type="EMBL" id="VIFM01000103">
    <property type="protein sequence ID" value="TQF13349.1"/>
    <property type="molecule type" value="Genomic_DNA"/>
</dbReference>
<evidence type="ECO:0000256" key="1">
    <source>
        <dbReference type="SAM" id="MobiDB-lite"/>
    </source>
</evidence>
<accession>A0A540WWH4</accession>
<dbReference type="OrthoDB" id="5382121at2"/>
<organism evidence="2 3">
    <name type="scientific">Myxococcus llanfairpwllgwyngyllgogerychwyrndrobwllllantysiliogogogochensis</name>
    <dbReference type="NCBI Taxonomy" id="2590453"/>
    <lineage>
        <taxon>Bacteria</taxon>
        <taxon>Pseudomonadati</taxon>
        <taxon>Myxococcota</taxon>
        <taxon>Myxococcia</taxon>
        <taxon>Myxococcales</taxon>
        <taxon>Cystobacterineae</taxon>
        <taxon>Myxococcaceae</taxon>
        <taxon>Myxococcus</taxon>
    </lineage>
</organism>
<sequence length="141" mass="15140">MIQRAHTFARGIATLLVALWALQPLGALLHVRDEHAHRFCPEHQTFEETARGTGSIQARLAPEKLAQLSALPSSNTDSTRLTHETCPLLTSGSRDELFFSSPSSWALARLAVSRPATAPPHVAPPLSVLDTAPKSSPPAHA</sequence>
<reference evidence="2 3" key="1">
    <citation type="submission" date="2019-06" db="EMBL/GenBank/DDBJ databases">
        <authorList>
            <person name="Livingstone P."/>
            <person name="Whitworth D."/>
        </authorList>
    </citation>
    <scope>NUCLEOTIDE SEQUENCE [LARGE SCALE GENOMIC DNA]</scope>
    <source>
        <strain evidence="2 3">AM401</strain>
    </source>
</reference>
<dbReference type="RefSeq" id="WP_141644942.1">
    <property type="nucleotide sequence ID" value="NZ_VIFM01000103.1"/>
</dbReference>
<name>A0A540WWH4_9BACT</name>
<gene>
    <name evidence="2" type="ORF">FJV41_24395</name>
</gene>
<comment type="caution">
    <text evidence="2">The sequence shown here is derived from an EMBL/GenBank/DDBJ whole genome shotgun (WGS) entry which is preliminary data.</text>
</comment>
<evidence type="ECO:0000313" key="2">
    <source>
        <dbReference type="EMBL" id="TQF13349.1"/>
    </source>
</evidence>
<proteinExistence type="predicted"/>
<evidence type="ECO:0008006" key="4">
    <source>
        <dbReference type="Google" id="ProtNLM"/>
    </source>
</evidence>
<feature type="region of interest" description="Disordered" evidence="1">
    <location>
        <begin position="116"/>
        <end position="141"/>
    </location>
</feature>
<dbReference type="Proteomes" id="UP000315369">
    <property type="component" value="Unassembled WGS sequence"/>
</dbReference>
<dbReference type="AlphaFoldDB" id="A0A540WWH4"/>
<evidence type="ECO:0000313" key="3">
    <source>
        <dbReference type="Proteomes" id="UP000315369"/>
    </source>
</evidence>